<comment type="caution">
    <text evidence="1">The sequence shown here is derived from an EMBL/GenBank/DDBJ whole genome shotgun (WGS) entry which is preliminary data.</text>
</comment>
<protein>
    <submittedName>
        <fullName evidence="1">Uncharacterized protein</fullName>
    </submittedName>
</protein>
<gene>
    <name evidence="1" type="ORF">PYW08_005840</name>
</gene>
<dbReference type="EMBL" id="CM056794">
    <property type="protein sequence ID" value="KAJ8717441.1"/>
    <property type="molecule type" value="Genomic_DNA"/>
</dbReference>
<accession>A0ACC2QJS5</accession>
<reference evidence="1" key="1">
    <citation type="submission" date="2023-03" db="EMBL/GenBank/DDBJ databases">
        <title>Chromosome-level genomes of two armyworms, Mythimna separata and Mythimna loreyi, provide insights into the biosynthesis and reception of sex pheromones.</title>
        <authorList>
            <person name="Zhao H."/>
        </authorList>
    </citation>
    <scope>NUCLEOTIDE SEQUENCE</scope>
    <source>
        <strain evidence="1">BeijingLab</strain>
    </source>
</reference>
<sequence length="489" mass="56803">MDKITYSCFIITFVIKTSVANFCTIRNDYNCFYTVDCDLPSRINIVPYCNTSEPYITLGINESPVQNVIANSFQTKFDAYVRILTAIDNDWYTVQNYAFSNFKNVLYIDISNNHIKEISKAFYGLDQLDTLNLSRNLIEELKSDVFLLSENKNRLSLLDVSYNLLTYLHNDFFVNMYNVKKLYLQGNHLTILGDQYSARLNNLYYLNLCCSNSTRLNINLKYFTNLKELDLSYNQLKKIDNMDLKFLETMVLSHNVFDELVFDDFEQFPNLIQLDLSYNRVKKLHGATRPQNVNGAKPLINLYLNNNNIRKIDKTIFINFNYIQLLNLSSNKILNIANGIFKHVKILRILNLSNTGLKLNNETFVGLENTTVIDISQNNLHELNPLFFMECTKLETIAADFNNLKTVDIDMFKYLVPSLEKITLEGNPMNSTKFTWIFKKTRSLVQTALASTIIKNVCVVILFILFSLLVIMSLLMYRRARPRVSYVTF</sequence>
<name>A0ACC2QJS5_9NEOP</name>
<organism evidence="1 2">
    <name type="scientific">Mythimna loreyi</name>
    <dbReference type="NCBI Taxonomy" id="667449"/>
    <lineage>
        <taxon>Eukaryota</taxon>
        <taxon>Metazoa</taxon>
        <taxon>Ecdysozoa</taxon>
        <taxon>Arthropoda</taxon>
        <taxon>Hexapoda</taxon>
        <taxon>Insecta</taxon>
        <taxon>Pterygota</taxon>
        <taxon>Neoptera</taxon>
        <taxon>Endopterygota</taxon>
        <taxon>Lepidoptera</taxon>
        <taxon>Glossata</taxon>
        <taxon>Ditrysia</taxon>
        <taxon>Noctuoidea</taxon>
        <taxon>Noctuidae</taxon>
        <taxon>Noctuinae</taxon>
        <taxon>Hadenini</taxon>
        <taxon>Mythimna</taxon>
    </lineage>
</organism>
<proteinExistence type="predicted"/>
<evidence type="ECO:0000313" key="2">
    <source>
        <dbReference type="Proteomes" id="UP001231649"/>
    </source>
</evidence>
<dbReference type="Proteomes" id="UP001231649">
    <property type="component" value="Chromosome 18"/>
</dbReference>
<keyword evidence="2" id="KW-1185">Reference proteome</keyword>
<evidence type="ECO:0000313" key="1">
    <source>
        <dbReference type="EMBL" id="KAJ8717441.1"/>
    </source>
</evidence>